<accession>A0ABW0HIC5</accession>
<protein>
    <recommendedName>
        <fullName evidence="3">Metal-dependent phosphoesterase TrpH</fullName>
    </recommendedName>
</protein>
<dbReference type="InterPro" id="IPR016195">
    <property type="entry name" value="Pol/histidinol_Pase-like"/>
</dbReference>
<keyword evidence="2" id="KW-1185">Reference proteome</keyword>
<name>A0ABW0HIC5_9HYPH</name>
<dbReference type="RefSeq" id="WP_377013916.1">
    <property type="nucleotide sequence ID" value="NZ_JBHSLV010000078.1"/>
</dbReference>
<organism evidence="1 2">
    <name type="scientific">Bosea vestrisii</name>
    <dbReference type="NCBI Taxonomy" id="151416"/>
    <lineage>
        <taxon>Bacteria</taxon>
        <taxon>Pseudomonadati</taxon>
        <taxon>Pseudomonadota</taxon>
        <taxon>Alphaproteobacteria</taxon>
        <taxon>Hyphomicrobiales</taxon>
        <taxon>Boseaceae</taxon>
        <taxon>Bosea</taxon>
    </lineage>
</organism>
<evidence type="ECO:0000313" key="2">
    <source>
        <dbReference type="Proteomes" id="UP001596104"/>
    </source>
</evidence>
<dbReference type="SUPFAM" id="SSF89550">
    <property type="entry name" value="PHP domain-like"/>
    <property type="match status" value="1"/>
</dbReference>
<dbReference type="Gene3D" id="3.20.20.140">
    <property type="entry name" value="Metal-dependent hydrolases"/>
    <property type="match status" value="1"/>
</dbReference>
<gene>
    <name evidence="1" type="ORF">ACFPPC_30755</name>
</gene>
<dbReference type="Proteomes" id="UP001596104">
    <property type="component" value="Unassembled WGS sequence"/>
</dbReference>
<comment type="caution">
    <text evidence="1">The sequence shown here is derived from an EMBL/GenBank/DDBJ whole genome shotgun (WGS) entry which is preliminary data.</text>
</comment>
<dbReference type="EMBL" id="JBHSLV010000078">
    <property type="protein sequence ID" value="MFC5397038.1"/>
    <property type="molecule type" value="Genomic_DNA"/>
</dbReference>
<evidence type="ECO:0000313" key="1">
    <source>
        <dbReference type="EMBL" id="MFC5397038.1"/>
    </source>
</evidence>
<sequence>MASQAGVRPYYGDLHNHCGISYGHGSLEQALKRARRQLDFVSVTGHAYWPDMPVDDASVAHIVDFHVKGFARLDRLWPGHFATLAAADEPGRFIVFPGYEIHSFAHGDYTIVYRDLTQRPILKADSPAELKPMLQAEAGTGAFAFPHHIGYRLGARGINWTSLDPELSPVLEIVSMHGCSETSIMDRPFLHSMGPSDGHSTVRHGLDLGHRFGFLGNTDHHSGYPGSYGHGRSVVYAGSNDRGALWDAIMQRRTGALTGDNAHLFFTLGGAMPGGEVEAAADQTLRLEAVAPGHIDYIDVIRNGALVRRVVPEVEASPIDGDSAGLETIVVLELGWGARGRQHRWSGSLRVEGGEILSVEPRLRGNEVVSPLEGDADGQDEDEVFLDGNRIGFSITASSNPNNLTPAMQAIAARVRLGSDARLVLDANGQRFEVTAERLLGGALAANLGPIDSPAFRLFPLPRPHQWQWQGKIALEPLRSGDWVYVRMRQANGQWAWASPIFCR</sequence>
<proteinExistence type="predicted"/>
<evidence type="ECO:0008006" key="3">
    <source>
        <dbReference type="Google" id="ProtNLM"/>
    </source>
</evidence>
<reference evidence="2" key="1">
    <citation type="journal article" date="2019" name="Int. J. Syst. Evol. Microbiol.">
        <title>The Global Catalogue of Microorganisms (GCM) 10K type strain sequencing project: providing services to taxonomists for standard genome sequencing and annotation.</title>
        <authorList>
            <consortium name="The Broad Institute Genomics Platform"/>
            <consortium name="The Broad Institute Genome Sequencing Center for Infectious Disease"/>
            <person name="Wu L."/>
            <person name="Ma J."/>
        </authorList>
    </citation>
    <scope>NUCLEOTIDE SEQUENCE [LARGE SCALE GENOMIC DNA]</scope>
    <source>
        <strain evidence="2">CGMCC 1.16326</strain>
    </source>
</reference>